<sequence length="67" mass="7769">MSGPTPDKARLGVPDRWMYCPKSGKIVGNRFFPFKTPLCGLYDDQIEKRFRFHPDDVFNHPTVKGKK</sequence>
<dbReference type="SUPFAM" id="SSF52799">
    <property type="entry name" value="(Phosphotyrosine protein) phosphatases II"/>
    <property type="match status" value="1"/>
</dbReference>
<keyword evidence="1" id="KW-1185">Reference proteome</keyword>
<dbReference type="WBParaSite" id="Hba_18619">
    <property type="protein sequence ID" value="Hba_18619"/>
    <property type="gene ID" value="Hba_18619"/>
</dbReference>
<evidence type="ECO:0000313" key="2">
    <source>
        <dbReference type="WBParaSite" id="Hba_18619"/>
    </source>
</evidence>
<dbReference type="InterPro" id="IPR029021">
    <property type="entry name" value="Prot-tyrosine_phosphatase-like"/>
</dbReference>
<name>A0A1I7XM95_HETBA</name>
<organism evidence="1 2">
    <name type="scientific">Heterorhabditis bacteriophora</name>
    <name type="common">Entomopathogenic nematode worm</name>
    <dbReference type="NCBI Taxonomy" id="37862"/>
    <lineage>
        <taxon>Eukaryota</taxon>
        <taxon>Metazoa</taxon>
        <taxon>Ecdysozoa</taxon>
        <taxon>Nematoda</taxon>
        <taxon>Chromadorea</taxon>
        <taxon>Rhabditida</taxon>
        <taxon>Rhabditina</taxon>
        <taxon>Rhabditomorpha</taxon>
        <taxon>Strongyloidea</taxon>
        <taxon>Heterorhabditidae</taxon>
        <taxon>Heterorhabditis</taxon>
    </lineage>
</organism>
<dbReference type="AlphaFoldDB" id="A0A1I7XM95"/>
<evidence type="ECO:0000313" key="1">
    <source>
        <dbReference type="Proteomes" id="UP000095283"/>
    </source>
</evidence>
<reference evidence="2" key="1">
    <citation type="submission" date="2016-11" db="UniProtKB">
        <authorList>
            <consortium name="WormBaseParasite"/>
        </authorList>
    </citation>
    <scope>IDENTIFICATION</scope>
</reference>
<proteinExistence type="predicted"/>
<dbReference type="Proteomes" id="UP000095283">
    <property type="component" value="Unplaced"/>
</dbReference>
<protein>
    <submittedName>
        <fullName evidence="2">YHS domain-containing protein</fullName>
    </submittedName>
</protein>
<accession>A0A1I7XM95</accession>
<dbReference type="Gene3D" id="3.90.190.10">
    <property type="entry name" value="Protein tyrosine phosphatase superfamily"/>
    <property type="match status" value="1"/>
</dbReference>